<evidence type="ECO:0000313" key="18">
    <source>
        <dbReference type="Proteomes" id="UP000663828"/>
    </source>
</evidence>
<evidence type="ECO:0000256" key="6">
    <source>
        <dbReference type="ARBA" id="ARBA00022692"/>
    </source>
</evidence>
<dbReference type="PANTHER" id="PTHR23063:SF2">
    <property type="entry name" value="GLYCEROL-3-PHOSPHATE ACYLTRANSFERASE 4, ISOFORM D-RELATED"/>
    <property type="match status" value="1"/>
</dbReference>
<dbReference type="SUPFAM" id="SSF69593">
    <property type="entry name" value="Glycerol-3-phosphate (1)-acyltransferase"/>
    <property type="match status" value="1"/>
</dbReference>
<evidence type="ECO:0000256" key="1">
    <source>
        <dbReference type="ARBA" id="ARBA00004370"/>
    </source>
</evidence>
<organism evidence="16 19">
    <name type="scientific">Adineta ricciae</name>
    <name type="common">Rotifer</name>
    <dbReference type="NCBI Taxonomy" id="249248"/>
    <lineage>
        <taxon>Eukaryota</taxon>
        <taxon>Metazoa</taxon>
        <taxon>Spiralia</taxon>
        <taxon>Gnathifera</taxon>
        <taxon>Rotifera</taxon>
        <taxon>Eurotatoria</taxon>
        <taxon>Bdelloidea</taxon>
        <taxon>Adinetida</taxon>
        <taxon>Adinetidae</taxon>
        <taxon>Adineta</taxon>
    </lineage>
</organism>
<evidence type="ECO:0000256" key="12">
    <source>
        <dbReference type="ARBA" id="ARBA00023315"/>
    </source>
</evidence>
<dbReference type="GO" id="GO:0019432">
    <property type="term" value="P:triglyceride biosynthetic process"/>
    <property type="evidence" value="ECO:0007669"/>
    <property type="project" value="TreeGrafter"/>
</dbReference>
<dbReference type="CDD" id="cd07991">
    <property type="entry name" value="LPLAT_LPCAT1-like"/>
    <property type="match status" value="1"/>
</dbReference>
<dbReference type="AlphaFoldDB" id="A0A814QCX0"/>
<keyword evidence="18" id="KW-1185">Reference proteome</keyword>
<keyword evidence="12" id="KW-0012">Acyltransferase</keyword>
<evidence type="ECO:0000256" key="8">
    <source>
        <dbReference type="ARBA" id="ARBA00023098"/>
    </source>
</evidence>
<keyword evidence="10" id="KW-0594">Phospholipid biosynthesis</keyword>
<evidence type="ECO:0000256" key="4">
    <source>
        <dbReference type="ARBA" id="ARBA00022516"/>
    </source>
</evidence>
<evidence type="ECO:0000256" key="7">
    <source>
        <dbReference type="ARBA" id="ARBA00022989"/>
    </source>
</evidence>
<feature type="transmembrane region" description="Helical" evidence="14">
    <location>
        <begin position="190"/>
        <end position="208"/>
    </location>
</feature>
<evidence type="ECO:0000256" key="3">
    <source>
        <dbReference type="ARBA" id="ARBA00008655"/>
    </source>
</evidence>
<sequence>MLQVKRFNRLYHYWSSWSLKQRVTFAVQLFAILGILCLPVISIAALVLTLAVLNMTLGIRRFYVKVLTFLFDYATKIKKDKEIAIEADFVSMGPSTPHSELHFADSSIDSAIELSPLDAMKKEDDAAQSSRISRASSQSDIQFRFSDILDYTRQGLEAIVDDEVTKRFTSADEMAVWNLLTRTQQQHELFSLRVTILWFLGFLIRYFILFPFRLCLFFLAMFWMMGAILFLKYLPISKGKLRFGFYINIVLHRILSRVFSAIITFHNTEHRAKCGSICVANHTSPIDVIILSTDNGFSMIGQKHGGFFGLVQRSLSQTANHIWFERSETKDRHMVAEKMREHIKNPTNLPILIFPEGTCINNTSVMMFKKGCFEIDEAPIYPVAIKYDNRFGDAFWNSSKHQLVQYLILMMTSWAIVVDVYYLPPMRIQPNELSTDFARRVKAAIAKQGGFVDLEWDGGLKRSLPKADFREEEQRKFYEMLKTE</sequence>
<dbReference type="InterPro" id="IPR045252">
    <property type="entry name" value="LPCAT1-like"/>
</dbReference>
<dbReference type="InterPro" id="IPR002123">
    <property type="entry name" value="Plipid/glycerol_acylTrfase"/>
</dbReference>
<proteinExistence type="inferred from homology"/>
<dbReference type="GO" id="GO:0005783">
    <property type="term" value="C:endoplasmic reticulum"/>
    <property type="evidence" value="ECO:0007669"/>
    <property type="project" value="TreeGrafter"/>
</dbReference>
<dbReference type="Pfam" id="PF01553">
    <property type="entry name" value="Acyltransferase"/>
    <property type="match status" value="1"/>
</dbReference>
<keyword evidence="6 14" id="KW-0812">Transmembrane</keyword>
<evidence type="ECO:0000256" key="10">
    <source>
        <dbReference type="ARBA" id="ARBA00023209"/>
    </source>
</evidence>
<comment type="caution">
    <text evidence="16">The sequence shown here is derived from an EMBL/GenBank/DDBJ whole genome shotgun (WGS) entry which is preliminary data.</text>
</comment>
<evidence type="ECO:0000256" key="14">
    <source>
        <dbReference type="SAM" id="Phobius"/>
    </source>
</evidence>
<keyword evidence="4" id="KW-0444">Lipid biosynthesis</keyword>
<evidence type="ECO:0000256" key="11">
    <source>
        <dbReference type="ARBA" id="ARBA00023264"/>
    </source>
</evidence>
<dbReference type="GO" id="GO:0016020">
    <property type="term" value="C:membrane"/>
    <property type="evidence" value="ECO:0007669"/>
    <property type="project" value="UniProtKB-SubCell"/>
</dbReference>
<feature type="domain" description="Phospholipid/glycerol acyltransferase" evidence="15">
    <location>
        <begin position="276"/>
        <end position="388"/>
    </location>
</feature>
<keyword evidence="7 14" id="KW-1133">Transmembrane helix</keyword>
<dbReference type="EMBL" id="CAJNOJ010000104">
    <property type="protein sequence ID" value="CAF1117936.1"/>
    <property type="molecule type" value="Genomic_DNA"/>
</dbReference>
<dbReference type="SMART" id="SM00563">
    <property type="entry name" value="PlsC"/>
    <property type="match status" value="1"/>
</dbReference>
<feature type="transmembrane region" description="Helical" evidence="14">
    <location>
        <begin position="214"/>
        <end position="231"/>
    </location>
</feature>
<evidence type="ECO:0000256" key="5">
    <source>
        <dbReference type="ARBA" id="ARBA00022679"/>
    </source>
</evidence>
<keyword evidence="9 14" id="KW-0472">Membrane</keyword>
<evidence type="ECO:0000313" key="19">
    <source>
        <dbReference type="Proteomes" id="UP000663852"/>
    </source>
</evidence>
<gene>
    <name evidence="16" type="ORF">EDS130_LOCUS20888</name>
    <name evidence="17" type="ORF">XAT740_LOCUS57535</name>
</gene>
<comment type="subcellular location">
    <subcellularLocation>
        <location evidence="1">Membrane</location>
    </subcellularLocation>
</comment>
<dbReference type="EMBL" id="CAJNOR010011932">
    <property type="protein sequence ID" value="CAF1664619.1"/>
    <property type="molecule type" value="Genomic_DNA"/>
</dbReference>
<evidence type="ECO:0000313" key="17">
    <source>
        <dbReference type="EMBL" id="CAF1664619.1"/>
    </source>
</evidence>
<keyword evidence="11" id="KW-1208">Phospholipid metabolism</keyword>
<keyword evidence="5" id="KW-0808">Transferase</keyword>
<protein>
    <recommendedName>
        <fullName evidence="15">Phospholipid/glycerol acyltransferase domain-containing protein</fullName>
    </recommendedName>
</protein>
<accession>A0A814QCX0</accession>
<dbReference type="OrthoDB" id="10051137at2759"/>
<dbReference type="GO" id="GO:0004366">
    <property type="term" value="F:glycerol-3-phosphate O-acyltransferase activity"/>
    <property type="evidence" value="ECO:0007669"/>
    <property type="project" value="TreeGrafter"/>
</dbReference>
<dbReference type="GO" id="GO:0008654">
    <property type="term" value="P:phospholipid biosynthetic process"/>
    <property type="evidence" value="ECO:0007669"/>
    <property type="project" value="UniProtKB-KW"/>
</dbReference>
<evidence type="ECO:0000256" key="9">
    <source>
        <dbReference type="ARBA" id="ARBA00023136"/>
    </source>
</evidence>
<name>A0A814QCX0_ADIRI</name>
<evidence type="ECO:0000259" key="15">
    <source>
        <dbReference type="SMART" id="SM00563"/>
    </source>
</evidence>
<evidence type="ECO:0000256" key="2">
    <source>
        <dbReference type="ARBA" id="ARBA00005189"/>
    </source>
</evidence>
<dbReference type="Proteomes" id="UP000663852">
    <property type="component" value="Unassembled WGS sequence"/>
</dbReference>
<dbReference type="PANTHER" id="PTHR23063">
    <property type="entry name" value="PHOSPHOLIPID ACYLTRANSFERASE"/>
    <property type="match status" value="1"/>
</dbReference>
<comment type="pathway">
    <text evidence="2">Lipid metabolism.</text>
</comment>
<reference evidence="16" key="1">
    <citation type="submission" date="2021-02" db="EMBL/GenBank/DDBJ databases">
        <authorList>
            <person name="Nowell W R."/>
        </authorList>
    </citation>
    <scope>NUCLEOTIDE SEQUENCE</scope>
</reference>
<evidence type="ECO:0000313" key="16">
    <source>
        <dbReference type="EMBL" id="CAF1117936.1"/>
    </source>
</evidence>
<keyword evidence="8" id="KW-0443">Lipid metabolism</keyword>
<feature type="transmembrane region" description="Helical" evidence="14">
    <location>
        <begin position="25"/>
        <end position="53"/>
    </location>
</feature>
<comment type="pathway">
    <text evidence="13">Phospholipid metabolism.</text>
</comment>
<evidence type="ECO:0000256" key="13">
    <source>
        <dbReference type="ARBA" id="ARBA00025707"/>
    </source>
</evidence>
<dbReference type="Proteomes" id="UP000663828">
    <property type="component" value="Unassembled WGS sequence"/>
</dbReference>
<comment type="similarity">
    <text evidence="3">Belongs to the 1-acyl-sn-glycerol-3-phosphate acyltransferase family.</text>
</comment>